<feature type="transmembrane region" description="Helical" evidence="11">
    <location>
        <begin position="280"/>
        <end position="306"/>
    </location>
</feature>
<feature type="transmembrane region" description="Helical" evidence="11">
    <location>
        <begin position="20"/>
        <end position="39"/>
    </location>
</feature>
<evidence type="ECO:0000256" key="10">
    <source>
        <dbReference type="ARBA" id="ARBA00023316"/>
    </source>
</evidence>
<dbReference type="GO" id="GO:0051301">
    <property type="term" value="P:cell division"/>
    <property type="evidence" value="ECO:0007669"/>
    <property type="project" value="InterPro"/>
</dbReference>
<dbReference type="HAMAP" id="MF_02079">
    <property type="entry name" value="PGT_RodA"/>
    <property type="match status" value="1"/>
</dbReference>
<name>A0A6I3SGS1_HELMO</name>
<keyword evidence="7 11" id="KW-0573">Peptidoglycan synthesis</keyword>
<dbReference type="PROSITE" id="PS00428">
    <property type="entry name" value="FTSW_RODA_SPOVE"/>
    <property type="match status" value="1"/>
</dbReference>
<keyword evidence="10 11" id="KW-0961">Cell wall biogenesis/degradation</keyword>
<dbReference type="OrthoDB" id="9812661at2"/>
<dbReference type="GO" id="GO:0032153">
    <property type="term" value="C:cell division site"/>
    <property type="evidence" value="ECO:0007669"/>
    <property type="project" value="TreeGrafter"/>
</dbReference>
<keyword evidence="8 11" id="KW-1133">Transmembrane helix</keyword>
<dbReference type="UniPathway" id="UPA00219"/>
<dbReference type="GO" id="GO:0005886">
    <property type="term" value="C:plasma membrane"/>
    <property type="evidence" value="ECO:0007669"/>
    <property type="project" value="UniProtKB-SubCell"/>
</dbReference>
<dbReference type="GO" id="GO:0015648">
    <property type="term" value="F:lipid-linked peptidoglycan transporter activity"/>
    <property type="evidence" value="ECO:0007669"/>
    <property type="project" value="TreeGrafter"/>
</dbReference>
<keyword evidence="9 11" id="KW-0472">Membrane</keyword>
<dbReference type="GO" id="GO:0071555">
    <property type="term" value="P:cell wall organization"/>
    <property type="evidence" value="ECO:0007669"/>
    <property type="project" value="UniProtKB-KW"/>
</dbReference>
<reference evidence="12 13" key="1">
    <citation type="submission" date="2019-11" db="EMBL/GenBank/DDBJ databases">
        <title>Whole-genome sequence of a the green, strictly anaerobic photosynthetic bacterium Heliobacillus mobilis DSM 6151.</title>
        <authorList>
            <person name="Kyndt J.A."/>
            <person name="Meyer T.E."/>
        </authorList>
    </citation>
    <scope>NUCLEOTIDE SEQUENCE [LARGE SCALE GENOMIC DNA]</scope>
    <source>
        <strain evidence="12 13">DSM 6151</strain>
    </source>
</reference>
<evidence type="ECO:0000256" key="4">
    <source>
        <dbReference type="ARBA" id="ARBA00022679"/>
    </source>
</evidence>
<evidence type="ECO:0000256" key="3">
    <source>
        <dbReference type="ARBA" id="ARBA00022676"/>
    </source>
</evidence>
<dbReference type="NCBIfam" id="TIGR02210">
    <property type="entry name" value="rodA_shape"/>
    <property type="match status" value="1"/>
</dbReference>
<evidence type="ECO:0000256" key="2">
    <source>
        <dbReference type="ARBA" id="ARBA00022475"/>
    </source>
</evidence>
<feature type="transmembrane region" description="Helical" evidence="11">
    <location>
        <begin position="170"/>
        <end position="188"/>
    </location>
</feature>
<keyword evidence="4 11" id="KW-0808">Transferase</keyword>
<keyword evidence="3 11" id="KW-0328">Glycosyltransferase</keyword>
<protein>
    <recommendedName>
        <fullName evidence="11">Peptidoglycan glycosyltransferase RodA</fullName>
        <shortName evidence="11">PGT</shortName>
        <ecNumber evidence="11">2.4.99.28</ecNumber>
    </recommendedName>
    <alternativeName>
        <fullName evidence="11">Cell elongation protein RodA</fullName>
    </alternativeName>
    <alternativeName>
        <fullName evidence="11">Cell wall polymerase</fullName>
    </alternativeName>
    <alternativeName>
        <fullName evidence="11">Peptidoglycan polymerase</fullName>
        <shortName evidence="11">PG polymerase</shortName>
    </alternativeName>
</protein>
<dbReference type="InterPro" id="IPR011923">
    <property type="entry name" value="RodA/MrdB"/>
</dbReference>
<comment type="function">
    <text evidence="11">Peptidoglycan polymerase that is essential for cell wall elongation.</text>
</comment>
<evidence type="ECO:0000313" key="12">
    <source>
        <dbReference type="EMBL" id="MTV48041.1"/>
    </source>
</evidence>
<feature type="transmembrane region" description="Helical" evidence="11">
    <location>
        <begin position="318"/>
        <end position="337"/>
    </location>
</feature>
<sequence length="385" mass="42702">MPIQRRLGGTPLHRKLIRNLDYTLAAVVVLLLAFSLVVMRSASANVGAEPLDFVIKQTLWIFTGLVIIGISLFFRYQTFARYSWYIYGFNLVILLSVILVGVNVNGAHRWINVAGFQFQPSEFAKLFIIVGFADFLTTRQGRLDTLKDLLPCFIYIAVPMLLILKQPDLGTSLVFLAIMLGMMMIAGANKKIMGLLTFGSLAVAIFAIYGHMTWGWWLPLQDYQIKRLIIFLDPDIDPLKSGYHIRQSLIAIGSGGLFGKGLFQGSQAQLNFLPEHHTDFIFSVIGEELGFIGSVSLLALFLMMILRGIKIALDARDTYGTLVVTGIVSMWLFQVLVNVGMTTGIMPVTGIPLPFVSYGGSAMITNMTCIGLLLNVCLRRQSITF</sequence>
<evidence type="ECO:0000256" key="6">
    <source>
        <dbReference type="ARBA" id="ARBA00022960"/>
    </source>
</evidence>
<comment type="similarity">
    <text evidence="11">Belongs to the SEDS family. MrdB/RodA subfamily.</text>
</comment>
<dbReference type="EMBL" id="WNKU01000002">
    <property type="protein sequence ID" value="MTV48041.1"/>
    <property type="molecule type" value="Genomic_DNA"/>
</dbReference>
<comment type="catalytic activity">
    <reaction evidence="11">
        <text>[GlcNAc-(1-&gt;4)-Mur2Ac(oyl-L-Ala-gamma-D-Glu-L-Lys-D-Ala-D-Ala)](n)-di-trans,octa-cis-undecaprenyl diphosphate + beta-D-GlcNAc-(1-&gt;4)-Mur2Ac(oyl-L-Ala-gamma-D-Glu-L-Lys-D-Ala-D-Ala)-di-trans,octa-cis-undecaprenyl diphosphate = [GlcNAc-(1-&gt;4)-Mur2Ac(oyl-L-Ala-gamma-D-Glu-L-Lys-D-Ala-D-Ala)](n+1)-di-trans,octa-cis-undecaprenyl diphosphate + di-trans,octa-cis-undecaprenyl diphosphate + H(+)</text>
        <dbReference type="Rhea" id="RHEA:23708"/>
        <dbReference type="Rhea" id="RHEA-COMP:9602"/>
        <dbReference type="Rhea" id="RHEA-COMP:9603"/>
        <dbReference type="ChEBI" id="CHEBI:15378"/>
        <dbReference type="ChEBI" id="CHEBI:58405"/>
        <dbReference type="ChEBI" id="CHEBI:60033"/>
        <dbReference type="ChEBI" id="CHEBI:78435"/>
        <dbReference type="EC" id="2.4.99.28"/>
    </reaction>
</comment>
<evidence type="ECO:0000256" key="7">
    <source>
        <dbReference type="ARBA" id="ARBA00022984"/>
    </source>
</evidence>
<dbReference type="InterPro" id="IPR018365">
    <property type="entry name" value="Cell_cycle_FtsW-rel_CS"/>
</dbReference>
<evidence type="ECO:0000256" key="1">
    <source>
        <dbReference type="ARBA" id="ARBA00004141"/>
    </source>
</evidence>
<dbReference type="GO" id="GO:0008955">
    <property type="term" value="F:peptidoglycan glycosyltransferase activity"/>
    <property type="evidence" value="ECO:0007669"/>
    <property type="project" value="UniProtKB-UniRule"/>
</dbReference>
<keyword evidence="2 11" id="KW-1003">Cell membrane</keyword>
<dbReference type="GO" id="GO:0008360">
    <property type="term" value="P:regulation of cell shape"/>
    <property type="evidence" value="ECO:0007669"/>
    <property type="project" value="UniProtKB-KW"/>
</dbReference>
<dbReference type="Pfam" id="PF01098">
    <property type="entry name" value="FTSW_RODA_SPOVE"/>
    <property type="match status" value="1"/>
</dbReference>
<keyword evidence="5 11" id="KW-0812">Transmembrane</keyword>
<dbReference type="GO" id="GO:0009252">
    <property type="term" value="P:peptidoglycan biosynthetic process"/>
    <property type="evidence" value="ECO:0007669"/>
    <property type="project" value="UniProtKB-UniRule"/>
</dbReference>
<comment type="subcellular location">
    <subcellularLocation>
        <location evidence="11">Cell membrane</location>
        <topology evidence="11">Multi-pass membrane protein</topology>
    </subcellularLocation>
    <subcellularLocation>
        <location evidence="1">Membrane</location>
        <topology evidence="1">Multi-pass membrane protein</topology>
    </subcellularLocation>
</comment>
<evidence type="ECO:0000256" key="9">
    <source>
        <dbReference type="ARBA" id="ARBA00023136"/>
    </source>
</evidence>
<feature type="transmembrane region" description="Helical" evidence="11">
    <location>
        <begin position="59"/>
        <end position="77"/>
    </location>
</feature>
<dbReference type="EC" id="2.4.99.28" evidence="11"/>
<organism evidence="12 13">
    <name type="scientific">Heliobacterium mobile</name>
    <name type="common">Heliobacillus mobilis</name>
    <dbReference type="NCBI Taxonomy" id="28064"/>
    <lineage>
        <taxon>Bacteria</taxon>
        <taxon>Bacillati</taxon>
        <taxon>Bacillota</taxon>
        <taxon>Clostridia</taxon>
        <taxon>Eubacteriales</taxon>
        <taxon>Heliobacteriaceae</taxon>
        <taxon>Heliobacterium</taxon>
    </lineage>
</organism>
<evidence type="ECO:0000256" key="5">
    <source>
        <dbReference type="ARBA" id="ARBA00022692"/>
    </source>
</evidence>
<dbReference type="PANTHER" id="PTHR30474">
    <property type="entry name" value="CELL CYCLE PROTEIN"/>
    <property type="match status" value="1"/>
</dbReference>
<keyword evidence="13" id="KW-1185">Reference proteome</keyword>
<feature type="transmembrane region" description="Helical" evidence="11">
    <location>
        <begin position="357"/>
        <end position="378"/>
    </location>
</feature>
<evidence type="ECO:0000256" key="11">
    <source>
        <dbReference type="HAMAP-Rule" id="MF_02079"/>
    </source>
</evidence>
<dbReference type="AlphaFoldDB" id="A0A6I3SGS1"/>
<evidence type="ECO:0000256" key="8">
    <source>
        <dbReference type="ARBA" id="ARBA00022989"/>
    </source>
</evidence>
<accession>A0A6I3SGS1</accession>
<comment type="caution">
    <text evidence="12">The sequence shown here is derived from an EMBL/GenBank/DDBJ whole genome shotgun (WGS) entry which is preliminary data.</text>
</comment>
<feature type="transmembrane region" description="Helical" evidence="11">
    <location>
        <begin position="195"/>
        <end position="217"/>
    </location>
</feature>
<comment type="pathway">
    <text evidence="11">Cell wall biogenesis; peptidoglycan biosynthesis.</text>
</comment>
<gene>
    <name evidence="11 12" type="primary">rodA</name>
    <name evidence="12" type="ORF">GJ688_03480</name>
</gene>
<proteinExistence type="inferred from homology"/>
<dbReference type="PANTHER" id="PTHR30474:SF1">
    <property type="entry name" value="PEPTIDOGLYCAN GLYCOSYLTRANSFERASE MRDB"/>
    <property type="match status" value="1"/>
</dbReference>
<evidence type="ECO:0000313" key="13">
    <source>
        <dbReference type="Proteomes" id="UP000430670"/>
    </source>
</evidence>
<dbReference type="Proteomes" id="UP000430670">
    <property type="component" value="Unassembled WGS sequence"/>
</dbReference>
<feature type="transmembrane region" description="Helical" evidence="11">
    <location>
        <begin position="84"/>
        <end position="104"/>
    </location>
</feature>
<keyword evidence="6 11" id="KW-0133">Cell shape</keyword>
<dbReference type="InterPro" id="IPR001182">
    <property type="entry name" value="FtsW/RodA"/>
</dbReference>